<accession>A0AAV7JAA1</accession>
<evidence type="ECO:0000313" key="1">
    <source>
        <dbReference type="EMBL" id="KAH0569091.1"/>
    </source>
</evidence>
<sequence>MDDALDPGCLRLDLQTAPSGTEYSDAVFTSIGSSNIQRIITETISKLRAKHKYKSTMAVNVIRMIIMDRGDYEYDYDLDYVQKEDEEGDGWAECQSKWNMKRGRDANIHTHTHASGATVALDTCTITIYSDCDYRVTGGEGGCRDASMHTHLASRISLSLHSTQHYVMLCPRLCSIYSVIPHTAYCTDIPAPSTALGLAQTLPDTNTPENAKQKPPD</sequence>
<name>A0AAV7JAA1_COTGL</name>
<proteinExistence type="predicted"/>
<protein>
    <submittedName>
        <fullName evidence="1">Uncharacterized protein</fullName>
    </submittedName>
</protein>
<dbReference type="EMBL" id="JAHXZJ010000001">
    <property type="protein sequence ID" value="KAH0569091.1"/>
    <property type="molecule type" value="Genomic_DNA"/>
</dbReference>
<gene>
    <name evidence="1" type="ORF">KQX54_021799</name>
</gene>
<evidence type="ECO:0000313" key="2">
    <source>
        <dbReference type="Proteomes" id="UP000826195"/>
    </source>
</evidence>
<keyword evidence="2" id="KW-1185">Reference proteome</keyword>
<organism evidence="1 2">
    <name type="scientific">Cotesia glomerata</name>
    <name type="common">Lepidopteran parasitic wasp</name>
    <name type="synonym">Apanteles glomeratus</name>
    <dbReference type="NCBI Taxonomy" id="32391"/>
    <lineage>
        <taxon>Eukaryota</taxon>
        <taxon>Metazoa</taxon>
        <taxon>Ecdysozoa</taxon>
        <taxon>Arthropoda</taxon>
        <taxon>Hexapoda</taxon>
        <taxon>Insecta</taxon>
        <taxon>Pterygota</taxon>
        <taxon>Neoptera</taxon>
        <taxon>Endopterygota</taxon>
        <taxon>Hymenoptera</taxon>
        <taxon>Apocrita</taxon>
        <taxon>Ichneumonoidea</taxon>
        <taxon>Braconidae</taxon>
        <taxon>Microgastrinae</taxon>
        <taxon>Cotesia</taxon>
    </lineage>
</organism>
<comment type="caution">
    <text evidence="1">The sequence shown here is derived from an EMBL/GenBank/DDBJ whole genome shotgun (WGS) entry which is preliminary data.</text>
</comment>
<reference evidence="1 2" key="1">
    <citation type="journal article" date="2021" name="J. Hered.">
        <title>A chromosome-level genome assembly of the parasitoid wasp, Cotesia glomerata (Hymenoptera: Braconidae).</title>
        <authorList>
            <person name="Pinto B.J."/>
            <person name="Weis J.J."/>
            <person name="Gamble T."/>
            <person name="Ode P.J."/>
            <person name="Paul R."/>
            <person name="Zaspel J.M."/>
        </authorList>
    </citation>
    <scope>NUCLEOTIDE SEQUENCE [LARGE SCALE GENOMIC DNA]</scope>
    <source>
        <strain evidence="1">CgM1</strain>
    </source>
</reference>
<dbReference type="Proteomes" id="UP000826195">
    <property type="component" value="Unassembled WGS sequence"/>
</dbReference>
<dbReference type="AlphaFoldDB" id="A0AAV7JAA1"/>